<dbReference type="AlphaFoldDB" id="A0A1N6HN87"/>
<evidence type="ECO:0000256" key="3">
    <source>
        <dbReference type="ARBA" id="ARBA00023163"/>
    </source>
</evidence>
<accession>A0A1N6HN87</accession>
<dbReference type="Pfam" id="PF01047">
    <property type="entry name" value="MarR"/>
    <property type="match status" value="1"/>
</dbReference>
<dbReference type="EMBL" id="FSRL01000001">
    <property type="protein sequence ID" value="SIO21217.1"/>
    <property type="molecule type" value="Genomic_DNA"/>
</dbReference>
<keyword evidence="1" id="KW-0805">Transcription regulation</keyword>
<dbReference type="GO" id="GO:0006950">
    <property type="term" value="P:response to stress"/>
    <property type="evidence" value="ECO:0007669"/>
    <property type="project" value="TreeGrafter"/>
</dbReference>
<evidence type="ECO:0000313" key="6">
    <source>
        <dbReference type="Proteomes" id="UP000184932"/>
    </source>
</evidence>
<evidence type="ECO:0000259" key="4">
    <source>
        <dbReference type="PROSITE" id="PS50995"/>
    </source>
</evidence>
<protein>
    <submittedName>
        <fullName evidence="5">Transcriptional regulator, MarR family</fullName>
    </submittedName>
</protein>
<evidence type="ECO:0000313" key="5">
    <source>
        <dbReference type="EMBL" id="SIO21217.1"/>
    </source>
</evidence>
<keyword evidence="3" id="KW-0804">Transcription</keyword>
<dbReference type="PANTHER" id="PTHR33164:SF95">
    <property type="entry name" value="TRANSCRIPTIONAL REGULATOR"/>
    <property type="match status" value="1"/>
</dbReference>
<dbReference type="Proteomes" id="UP000184932">
    <property type="component" value="Unassembled WGS sequence"/>
</dbReference>
<dbReference type="PRINTS" id="PR00598">
    <property type="entry name" value="HTHMARR"/>
</dbReference>
<dbReference type="InterPro" id="IPR039422">
    <property type="entry name" value="MarR/SlyA-like"/>
</dbReference>
<dbReference type="SMART" id="SM00347">
    <property type="entry name" value="HTH_MARR"/>
    <property type="match status" value="1"/>
</dbReference>
<name>A0A1N6HN87_9RHOB</name>
<dbReference type="InterPro" id="IPR023187">
    <property type="entry name" value="Tscrpt_reg_MarR-type_CS"/>
</dbReference>
<proteinExistence type="predicted"/>
<feature type="domain" description="HTH marR-type" evidence="4">
    <location>
        <begin position="8"/>
        <end position="139"/>
    </location>
</feature>
<dbReference type="GO" id="GO:0003677">
    <property type="term" value="F:DNA binding"/>
    <property type="evidence" value="ECO:0007669"/>
    <property type="project" value="UniProtKB-KW"/>
</dbReference>
<keyword evidence="6" id="KW-1185">Reference proteome</keyword>
<keyword evidence="2" id="KW-0238">DNA-binding</keyword>
<dbReference type="PROSITE" id="PS01117">
    <property type="entry name" value="HTH_MARR_1"/>
    <property type="match status" value="1"/>
</dbReference>
<dbReference type="GO" id="GO:0003700">
    <property type="term" value="F:DNA-binding transcription factor activity"/>
    <property type="evidence" value="ECO:0007669"/>
    <property type="project" value="InterPro"/>
</dbReference>
<evidence type="ECO:0000256" key="2">
    <source>
        <dbReference type="ARBA" id="ARBA00023125"/>
    </source>
</evidence>
<dbReference type="PROSITE" id="PS50995">
    <property type="entry name" value="HTH_MARR_2"/>
    <property type="match status" value="1"/>
</dbReference>
<dbReference type="InterPro" id="IPR000835">
    <property type="entry name" value="HTH_MarR-typ"/>
</dbReference>
<gene>
    <name evidence="5" type="ORF">SAMN05444002_3536</name>
</gene>
<dbReference type="RefSeq" id="WP_074257429.1">
    <property type="nucleotide sequence ID" value="NZ_FSRL01000001.1"/>
</dbReference>
<dbReference type="InterPro" id="IPR036388">
    <property type="entry name" value="WH-like_DNA-bd_sf"/>
</dbReference>
<organism evidence="5 6">
    <name type="scientific">Vannielia litorea</name>
    <dbReference type="NCBI Taxonomy" id="1217970"/>
    <lineage>
        <taxon>Bacteria</taxon>
        <taxon>Pseudomonadati</taxon>
        <taxon>Pseudomonadota</taxon>
        <taxon>Alphaproteobacteria</taxon>
        <taxon>Rhodobacterales</taxon>
        <taxon>Paracoccaceae</taxon>
        <taxon>Vannielia</taxon>
    </lineage>
</organism>
<dbReference type="STRING" id="1217970.SAMN05444002_3536"/>
<dbReference type="OrthoDB" id="7349109at2"/>
<dbReference type="Gene3D" id="1.10.10.10">
    <property type="entry name" value="Winged helix-like DNA-binding domain superfamily/Winged helix DNA-binding domain"/>
    <property type="match status" value="1"/>
</dbReference>
<sequence length="151" mass="16064">MSAIHNMPGHLIRRLNQISVAIFTERLAELGLDLTPVQFAVLSTLAESEGLGQAALAGAVAYDKVTIGGVLDRMEQKGLVARRVSPRDRRARELSLTDQGAALLAEARPAVTALQAEILAGLDTAERQTFLALLKKATEAGNALSRAPLKL</sequence>
<reference evidence="6" key="1">
    <citation type="submission" date="2016-11" db="EMBL/GenBank/DDBJ databases">
        <authorList>
            <person name="Varghese N."/>
            <person name="Submissions S."/>
        </authorList>
    </citation>
    <scope>NUCLEOTIDE SEQUENCE [LARGE SCALE GENOMIC DNA]</scope>
    <source>
        <strain evidence="6">DSM 29440</strain>
    </source>
</reference>
<dbReference type="InterPro" id="IPR036390">
    <property type="entry name" value="WH_DNA-bd_sf"/>
</dbReference>
<dbReference type="PANTHER" id="PTHR33164">
    <property type="entry name" value="TRANSCRIPTIONAL REGULATOR, MARR FAMILY"/>
    <property type="match status" value="1"/>
</dbReference>
<dbReference type="SUPFAM" id="SSF46785">
    <property type="entry name" value="Winged helix' DNA-binding domain"/>
    <property type="match status" value="1"/>
</dbReference>
<evidence type="ECO:0000256" key="1">
    <source>
        <dbReference type="ARBA" id="ARBA00023015"/>
    </source>
</evidence>